<dbReference type="EMBL" id="RCZP01000021">
    <property type="protein sequence ID" value="TPG52353.1"/>
    <property type="molecule type" value="Genomic_DNA"/>
</dbReference>
<accession>A0A502FTQ0</accession>
<dbReference type="InterPro" id="IPR003593">
    <property type="entry name" value="AAA+_ATPase"/>
</dbReference>
<dbReference type="InterPro" id="IPR017871">
    <property type="entry name" value="ABC_transporter-like_CS"/>
</dbReference>
<evidence type="ECO:0000313" key="6">
    <source>
        <dbReference type="Proteomes" id="UP000317078"/>
    </source>
</evidence>
<feature type="domain" description="ABC transporter" evidence="4">
    <location>
        <begin position="44"/>
        <end position="249"/>
    </location>
</feature>
<dbReference type="InterPro" id="IPR027417">
    <property type="entry name" value="P-loop_NTPase"/>
</dbReference>
<dbReference type="SMART" id="SM00382">
    <property type="entry name" value="AAA"/>
    <property type="match status" value="1"/>
</dbReference>
<dbReference type="GO" id="GO:0016887">
    <property type="term" value="F:ATP hydrolysis activity"/>
    <property type="evidence" value="ECO:0007669"/>
    <property type="project" value="InterPro"/>
</dbReference>
<dbReference type="Pfam" id="PF00005">
    <property type="entry name" value="ABC_tran"/>
    <property type="match status" value="1"/>
</dbReference>
<keyword evidence="6" id="KW-1185">Reference proteome</keyword>
<sequence>MEERGGPARLRAGAGHPHHRRRHGPGGGPPLRRAAPRAALTGGLVVEGLSVSLGGRAVLSGVTLAVAPGEVLAIEGPSGAGKTTLLRAAAGLVPHAGTVSAGGARPALVFQHHALARRLSARSNVLVGALGRTGFLRSALGLWPARELALAAECLGRVGLAGLAERRADTLSGGQRQRVAIARALMQRAPVLLADEPVASLDPANAEAVLVLLRELARGGLAVVVSLHQPELARRHADRRLRLENGRVVA</sequence>
<protein>
    <submittedName>
        <fullName evidence="5">ATP-binding cassette domain-containing protein</fullName>
    </submittedName>
</protein>
<evidence type="ECO:0000313" key="5">
    <source>
        <dbReference type="EMBL" id="TPG52353.1"/>
    </source>
</evidence>
<dbReference type="PROSITE" id="PS00211">
    <property type="entry name" value="ABC_TRANSPORTER_1"/>
    <property type="match status" value="1"/>
</dbReference>
<dbReference type="GO" id="GO:0022857">
    <property type="term" value="F:transmembrane transporter activity"/>
    <property type="evidence" value="ECO:0007669"/>
    <property type="project" value="TreeGrafter"/>
</dbReference>
<keyword evidence="2 5" id="KW-0067">ATP-binding</keyword>
<dbReference type="InterPro" id="IPR003439">
    <property type="entry name" value="ABC_transporter-like_ATP-bd"/>
</dbReference>
<name>A0A502FTQ0_9PROT</name>
<dbReference type="PROSITE" id="PS50893">
    <property type="entry name" value="ABC_TRANSPORTER_2"/>
    <property type="match status" value="1"/>
</dbReference>
<dbReference type="Gene3D" id="3.40.50.300">
    <property type="entry name" value="P-loop containing nucleotide triphosphate hydrolases"/>
    <property type="match status" value="1"/>
</dbReference>
<organism evidence="5 6">
    <name type="scientific">Muricoccus nepalensis</name>
    <dbReference type="NCBI Taxonomy" id="1854500"/>
    <lineage>
        <taxon>Bacteria</taxon>
        <taxon>Pseudomonadati</taxon>
        <taxon>Pseudomonadota</taxon>
        <taxon>Alphaproteobacteria</taxon>
        <taxon>Acetobacterales</taxon>
        <taxon>Roseomonadaceae</taxon>
        <taxon>Muricoccus</taxon>
    </lineage>
</organism>
<feature type="region of interest" description="Disordered" evidence="3">
    <location>
        <begin position="1"/>
        <end position="34"/>
    </location>
</feature>
<dbReference type="PANTHER" id="PTHR24220">
    <property type="entry name" value="IMPORT ATP-BINDING PROTEIN"/>
    <property type="match status" value="1"/>
</dbReference>
<reference evidence="5 6" key="1">
    <citation type="journal article" date="2019" name="Environ. Microbiol.">
        <title>Species interactions and distinct microbial communities in high Arctic permafrost affected cryosols are associated with the CH4 and CO2 gas fluxes.</title>
        <authorList>
            <person name="Altshuler I."/>
            <person name="Hamel J."/>
            <person name="Turney S."/>
            <person name="Magnuson E."/>
            <person name="Levesque R."/>
            <person name="Greer C."/>
            <person name="Whyte L.G."/>
        </authorList>
    </citation>
    <scope>NUCLEOTIDE SEQUENCE [LARGE SCALE GENOMIC DNA]</scope>
    <source>
        <strain evidence="5 6">S9.3B</strain>
    </source>
</reference>
<dbReference type="SUPFAM" id="SSF52540">
    <property type="entry name" value="P-loop containing nucleoside triphosphate hydrolases"/>
    <property type="match status" value="1"/>
</dbReference>
<dbReference type="GO" id="GO:0005886">
    <property type="term" value="C:plasma membrane"/>
    <property type="evidence" value="ECO:0007669"/>
    <property type="project" value="TreeGrafter"/>
</dbReference>
<keyword evidence="1" id="KW-0547">Nucleotide-binding</keyword>
<evidence type="ECO:0000259" key="4">
    <source>
        <dbReference type="PROSITE" id="PS50893"/>
    </source>
</evidence>
<evidence type="ECO:0000256" key="2">
    <source>
        <dbReference type="ARBA" id="ARBA00022840"/>
    </source>
</evidence>
<comment type="caution">
    <text evidence="5">The sequence shown here is derived from an EMBL/GenBank/DDBJ whole genome shotgun (WGS) entry which is preliminary data.</text>
</comment>
<proteinExistence type="predicted"/>
<evidence type="ECO:0000256" key="1">
    <source>
        <dbReference type="ARBA" id="ARBA00022741"/>
    </source>
</evidence>
<dbReference type="OrthoDB" id="9802264at2"/>
<dbReference type="AlphaFoldDB" id="A0A502FTQ0"/>
<dbReference type="InterPro" id="IPR015854">
    <property type="entry name" value="ABC_transpr_LolD-like"/>
</dbReference>
<gene>
    <name evidence="5" type="ORF">EAH89_18365</name>
</gene>
<evidence type="ECO:0000256" key="3">
    <source>
        <dbReference type="SAM" id="MobiDB-lite"/>
    </source>
</evidence>
<dbReference type="Proteomes" id="UP000317078">
    <property type="component" value="Unassembled WGS sequence"/>
</dbReference>
<dbReference type="GO" id="GO:0005524">
    <property type="term" value="F:ATP binding"/>
    <property type="evidence" value="ECO:0007669"/>
    <property type="project" value="UniProtKB-KW"/>
</dbReference>